<protein>
    <submittedName>
        <fullName evidence="3">TolA-binding protein</fullName>
    </submittedName>
</protein>
<evidence type="ECO:0000256" key="1">
    <source>
        <dbReference type="SAM" id="Coils"/>
    </source>
</evidence>
<evidence type="ECO:0000313" key="3">
    <source>
        <dbReference type="EMBL" id="MBB5746651.1"/>
    </source>
</evidence>
<feature type="coiled-coil region" evidence="1">
    <location>
        <begin position="98"/>
        <end position="139"/>
    </location>
</feature>
<keyword evidence="2" id="KW-0732">Signal</keyword>
<dbReference type="InterPro" id="IPR011990">
    <property type="entry name" value="TPR-like_helical_dom_sf"/>
</dbReference>
<gene>
    <name evidence="3" type="ORF">GGR13_002255</name>
</gene>
<feature type="chain" id="PRO_5030627066" evidence="2">
    <location>
        <begin position="27"/>
        <end position="286"/>
    </location>
</feature>
<feature type="coiled-coil region" evidence="1">
    <location>
        <begin position="38"/>
        <end position="65"/>
    </location>
</feature>
<organism evidence="3 4">
    <name type="scientific">Brevundimonas variabilis</name>
    <dbReference type="NCBI Taxonomy" id="74312"/>
    <lineage>
        <taxon>Bacteria</taxon>
        <taxon>Pseudomonadati</taxon>
        <taxon>Pseudomonadota</taxon>
        <taxon>Alphaproteobacteria</taxon>
        <taxon>Caulobacterales</taxon>
        <taxon>Caulobacteraceae</taxon>
        <taxon>Brevundimonas</taxon>
    </lineage>
</organism>
<dbReference type="Gene3D" id="1.25.40.10">
    <property type="entry name" value="Tetratricopeptide repeat domain"/>
    <property type="match status" value="1"/>
</dbReference>
<keyword evidence="1" id="KW-0175">Coiled coil</keyword>
<proteinExistence type="predicted"/>
<feature type="signal peptide" evidence="2">
    <location>
        <begin position="1"/>
        <end position="26"/>
    </location>
</feature>
<keyword evidence="4" id="KW-1185">Reference proteome</keyword>
<dbReference type="EMBL" id="JACHOR010000003">
    <property type="protein sequence ID" value="MBB5746651.1"/>
    <property type="molecule type" value="Genomic_DNA"/>
</dbReference>
<name>A0A7W9FEN5_9CAUL</name>
<sequence length="286" mass="30883">MTLKHANLTLVIAAVGLTLFGGDARAQTNPQGQPLQLIQWDSRRLEQLDRNVRRLERALTQRNAQGQPVIVEPDPEVVTLQGRVDIIDRRLRDLETTAQRVNGDVERLTFALDEAERENATLRTRLTRIEARLQALDEAAAAQARAAEAAAQEEASPTGDAVSDLAAARALSADPARGAEALADVVANWPNTPQAREASWRLGDLRRAARDQAGAVQAYATALAGWPTETWAGEVTLKLARGLAATNRKPQACAALGEFDRRYAPRATPALKAIAVQVRGEADCPA</sequence>
<dbReference type="Proteomes" id="UP000545037">
    <property type="component" value="Unassembled WGS sequence"/>
</dbReference>
<evidence type="ECO:0000256" key="2">
    <source>
        <dbReference type="SAM" id="SignalP"/>
    </source>
</evidence>
<dbReference type="RefSeq" id="WP_183213591.1">
    <property type="nucleotide sequence ID" value="NZ_JACHOR010000003.1"/>
</dbReference>
<evidence type="ECO:0000313" key="4">
    <source>
        <dbReference type="Proteomes" id="UP000545037"/>
    </source>
</evidence>
<comment type="caution">
    <text evidence="3">The sequence shown here is derived from an EMBL/GenBank/DDBJ whole genome shotgun (WGS) entry which is preliminary data.</text>
</comment>
<reference evidence="3 4" key="1">
    <citation type="submission" date="2020-08" db="EMBL/GenBank/DDBJ databases">
        <title>Genomic Encyclopedia of Type Strains, Phase IV (KMG-IV): sequencing the most valuable type-strain genomes for metagenomic binning, comparative biology and taxonomic classification.</title>
        <authorList>
            <person name="Goeker M."/>
        </authorList>
    </citation>
    <scope>NUCLEOTIDE SEQUENCE [LARGE SCALE GENOMIC DNA]</scope>
    <source>
        <strain evidence="3 4">DSM 4737</strain>
    </source>
</reference>
<dbReference type="AlphaFoldDB" id="A0A7W9FEN5"/>
<accession>A0A7W9FEN5</accession>